<sequence>MQKVEHDLKIDEISGQIWDTVSYLEEAVIHQAEAVLFFIEASCQRGINISGFLWDESNHMLEMLLQMQEILLKKIVLYKKQFGSYINKQQYQSSLKCSSLLKLRKAIRRYRDTMSQYLGNIEFYRLFRKLEIYYRKKHNLLTRMEVKPPRRGPLLFTKEVKLSKTSLK</sequence>
<dbReference type="EMBL" id="RXHU01000156">
    <property type="protein sequence ID" value="RTE00424.1"/>
    <property type="molecule type" value="Genomic_DNA"/>
</dbReference>
<protein>
    <submittedName>
        <fullName evidence="1">Uncharacterized protein</fullName>
    </submittedName>
</protein>
<dbReference type="AlphaFoldDB" id="A0A3R9ZZ57"/>
<gene>
    <name evidence="1" type="ORF">EJQ19_31405</name>
</gene>
<evidence type="ECO:0000313" key="2">
    <source>
        <dbReference type="Proteomes" id="UP000276128"/>
    </source>
</evidence>
<dbReference type="RefSeq" id="WP_126145141.1">
    <property type="nucleotide sequence ID" value="NZ_RXHU01000156.1"/>
</dbReference>
<organism evidence="1 2">
    <name type="scientific">Paenibacillus whitsoniae</name>
    <dbReference type="NCBI Taxonomy" id="2496558"/>
    <lineage>
        <taxon>Bacteria</taxon>
        <taxon>Bacillati</taxon>
        <taxon>Bacillota</taxon>
        <taxon>Bacilli</taxon>
        <taxon>Bacillales</taxon>
        <taxon>Paenibacillaceae</taxon>
        <taxon>Paenibacillus</taxon>
    </lineage>
</organism>
<accession>A0A3R9ZZ57</accession>
<comment type="caution">
    <text evidence="1">The sequence shown here is derived from an EMBL/GenBank/DDBJ whole genome shotgun (WGS) entry which is preliminary data.</text>
</comment>
<dbReference type="Proteomes" id="UP000276128">
    <property type="component" value="Unassembled WGS sequence"/>
</dbReference>
<proteinExistence type="predicted"/>
<reference evidence="1 2" key="1">
    <citation type="submission" date="2018-12" db="EMBL/GenBank/DDBJ databases">
        <title>Bacillus ochoae sp. nov., Paenibacillus whitsoniae sp. nov., Paenibacillus spiritus sp. nov. Isolated from the Mars Exploration Rover during spacecraft assembly.</title>
        <authorList>
            <person name="Seuylemezian A."/>
            <person name="Vaishampayan P."/>
        </authorList>
    </citation>
    <scope>NUCLEOTIDE SEQUENCE [LARGE SCALE GENOMIC DNA]</scope>
    <source>
        <strain evidence="1 2">MER 54</strain>
    </source>
</reference>
<name>A0A3R9ZZ57_9BACL</name>
<evidence type="ECO:0000313" key="1">
    <source>
        <dbReference type="EMBL" id="RTE00424.1"/>
    </source>
</evidence>
<keyword evidence="2" id="KW-1185">Reference proteome</keyword>